<dbReference type="EMBL" id="KZ559127">
    <property type="protein sequence ID" value="PLB39831.1"/>
    <property type="molecule type" value="Genomic_DNA"/>
</dbReference>
<dbReference type="SUPFAM" id="SSF57667">
    <property type="entry name" value="beta-beta-alpha zinc fingers"/>
    <property type="match status" value="1"/>
</dbReference>
<accession>A0A2I2FGS4</accession>
<dbReference type="GeneID" id="36527159"/>
<feature type="domain" description="C2H2-type" evidence="2">
    <location>
        <begin position="120"/>
        <end position="148"/>
    </location>
</feature>
<dbReference type="RefSeq" id="XP_024673843.1">
    <property type="nucleotide sequence ID" value="XM_024819999.1"/>
</dbReference>
<dbReference type="InterPro" id="IPR013087">
    <property type="entry name" value="Znf_C2H2_type"/>
</dbReference>
<dbReference type="Proteomes" id="UP000234585">
    <property type="component" value="Unassembled WGS sequence"/>
</dbReference>
<dbReference type="PROSITE" id="PS50157">
    <property type="entry name" value="ZINC_FINGER_C2H2_2"/>
    <property type="match status" value="1"/>
</dbReference>
<evidence type="ECO:0000313" key="3">
    <source>
        <dbReference type="EMBL" id="PLB39831.1"/>
    </source>
</evidence>
<organism evidence="3 4">
    <name type="scientific">Aspergillus candidus</name>
    <dbReference type="NCBI Taxonomy" id="41067"/>
    <lineage>
        <taxon>Eukaryota</taxon>
        <taxon>Fungi</taxon>
        <taxon>Dikarya</taxon>
        <taxon>Ascomycota</taxon>
        <taxon>Pezizomycotina</taxon>
        <taxon>Eurotiomycetes</taxon>
        <taxon>Eurotiomycetidae</taxon>
        <taxon>Eurotiales</taxon>
        <taxon>Aspergillaceae</taxon>
        <taxon>Aspergillus</taxon>
        <taxon>Aspergillus subgen. Circumdati</taxon>
    </lineage>
</organism>
<protein>
    <recommendedName>
        <fullName evidence="2">C2H2-type domain-containing protein</fullName>
    </recommendedName>
</protein>
<dbReference type="Pfam" id="PF26176">
    <property type="entry name" value="zf_C2H2_17_2"/>
    <property type="match status" value="1"/>
</dbReference>
<dbReference type="SMART" id="SM00355">
    <property type="entry name" value="ZnF_C2H2"/>
    <property type="match status" value="2"/>
</dbReference>
<dbReference type="AlphaFoldDB" id="A0A2I2FGS4"/>
<evidence type="ECO:0000256" key="1">
    <source>
        <dbReference type="PROSITE-ProRule" id="PRU00042"/>
    </source>
</evidence>
<dbReference type="STRING" id="41067.A0A2I2FGS4"/>
<dbReference type="PROSITE" id="PS00028">
    <property type="entry name" value="ZINC_FINGER_C2H2_1"/>
    <property type="match status" value="1"/>
</dbReference>
<dbReference type="GO" id="GO:0008270">
    <property type="term" value="F:zinc ion binding"/>
    <property type="evidence" value="ECO:0007669"/>
    <property type="project" value="UniProtKB-KW"/>
</dbReference>
<dbReference type="InterPro" id="IPR059095">
    <property type="entry name" value="Znf_C2H2_17_2nd"/>
</dbReference>
<proteinExistence type="predicted"/>
<keyword evidence="1" id="KW-0479">Metal-binding</keyword>
<sequence>MEWDPNNICWYTPLYRFDDIQPSLSITAQNEVPGIGMLSPEDGDHPAPNTNYLAWDPSVQLPSHVLPTIQPAQQQSVTTGRNPDRQFRCEWRDCRYSGTFRRKAELLRHLDTIHVNPQSFKCQRCGSTFNRKYNLKDHVRRVHKTERL</sequence>
<dbReference type="Gene3D" id="3.30.160.60">
    <property type="entry name" value="Classic Zinc Finger"/>
    <property type="match status" value="2"/>
</dbReference>
<keyword evidence="1" id="KW-0863">Zinc-finger</keyword>
<keyword evidence="1" id="KW-0862">Zinc</keyword>
<dbReference type="InterPro" id="IPR036236">
    <property type="entry name" value="Znf_C2H2_sf"/>
</dbReference>
<reference evidence="3 4" key="1">
    <citation type="submission" date="2017-12" db="EMBL/GenBank/DDBJ databases">
        <authorList>
            <consortium name="DOE Joint Genome Institute"/>
            <person name="Haridas S."/>
            <person name="Kjaerbolling I."/>
            <person name="Vesth T.C."/>
            <person name="Frisvad J.C."/>
            <person name="Nybo J.L."/>
            <person name="Theobald S."/>
            <person name="Kuo A."/>
            <person name="Bowyer P."/>
            <person name="Matsuda Y."/>
            <person name="Mondo S."/>
            <person name="Lyhne E.K."/>
            <person name="Kogle M.E."/>
            <person name="Clum A."/>
            <person name="Lipzen A."/>
            <person name="Salamov A."/>
            <person name="Ngan C.Y."/>
            <person name="Daum C."/>
            <person name="Chiniquy J."/>
            <person name="Barry K."/>
            <person name="LaButti K."/>
            <person name="Simmons B.A."/>
            <person name="Magnuson J.K."/>
            <person name="Mortensen U.H."/>
            <person name="Larsen T.O."/>
            <person name="Grigoriev I.V."/>
            <person name="Baker S.E."/>
            <person name="Andersen M.R."/>
            <person name="Nordberg H.P."/>
            <person name="Cantor M.N."/>
            <person name="Hua S.X."/>
        </authorList>
    </citation>
    <scope>NUCLEOTIDE SEQUENCE [LARGE SCALE GENOMIC DNA]</scope>
    <source>
        <strain evidence="3 4">CBS 102.13</strain>
    </source>
</reference>
<dbReference type="OrthoDB" id="654211at2759"/>
<evidence type="ECO:0000259" key="2">
    <source>
        <dbReference type="PROSITE" id="PS50157"/>
    </source>
</evidence>
<evidence type="ECO:0000313" key="4">
    <source>
        <dbReference type="Proteomes" id="UP000234585"/>
    </source>
</evidence>
<keyword evidence="4" id="KW-1185">Reference proteome</keyword>
<gene>
    <name evidence="3" type="ORF">BDW47DRAFT_8405</name>
</gene>
<name>A0A2I2FGS4_ASPCN</name>